<sequence length="36" mass="4035">MNLLIFLNNFIDDFAYNQNISAKGIKAGFLFPVDIG</sequence>
<dbReference type="EMBL" id="AP018316">
    <property type="protein sequence ID" value="BAZ88177.1"/>
    <property type="molecule type" value="Genomic_DNA"/>
</dbReference>
<protein>
    <submittedName>
        <fullName evidence="1">Uncharacterized protein</fullName>
    </submittedName>
</protein>
<reference evidence="1 2" key="1">
    <citation type="submission" date="2017-06" db="EMBL/GenBank/DDBJ databases">
        <title>Genome sequencing of cyanobaciteial culture collection at National Institute for Environmental Studies (NIES).</title>
        <authorList>
            <person name="Hirose Y."/>
            <person name="Shimura Y."/>
            <person name="Fujisawa T."/>
            <person name="Nakamura Y."/>
            <person name="Kawachi M."/>
        </authorList>
    </citation>
    <scope>NUCLEOTIDE SEQUENCE [LARGE SCALE GENOMIC DNA]</scope>
    <source>
        <strain evidence="1 2">NIES-806</strain>
    </source>
</reference>
<accession>A0A1Z4V9I3</accession>
<evidence type="ECO:0000313" key="1">
    <source>
        <dbReference type="EMBL" id="BAZ88177.1"/>
    </source>
</evidence>
<dbReference type="Proteomes" id="UP000218702">
    <property type="component" value="Chromosome"/>
</dbReference>
<proteinExistence type="predicted"/>
<organism evidence="1 2">
    <name type="scientific">Dolichospermum compactum NIES-806</name>
    <dbReference type="NCBI Taxonomy" id="1973481"/>
    <lineage>
        <taxon>Bacteria</taxon>
        <taxon>Bacillati</taxon>
        <taxon>Cyanobacteriota</taxon>
        <taxon>Cyanophyceae</taxon>
        <taxon>Nostocales</taxon>
        <taxon>Aphanizomenonaceae</taxon>
        <taxon>Dolichospermum</taxon>
        <taxon>Dolichospermum compactum</taxon>
    </lineage>
</organism>
<gene>
    <name evidence="1" type="ORF">NIES806_44110</name>
</gene>
<evidence type="ECO:0000313" key="2">
    <source>
        <dbReference type="Proteomes" id="UP000218702"/>
    </source>
</evidence>
<name>A0A1Z4V9I3_9CYAN</name>
<dbReference type="AlphaFoldDB" id="A0A1Z4V9I3"/>
<dbReference type="KEGG" id="dcm:NIES806_44110"/>
<keyword evidence="2" id="KW-1185">Reference proteome</keyword>